<comment type="caution">
    <text evidence="2">The sequence shown here is derived from an EMBL/GenBank/DDBJ whole genome shotgun (WGS) entry which is preliminary data.</text>
</comment>
<sequence length="300" mass="33684">MNCSLTRSFLVLFLLITGYLHAQQDPNYVFYRYNMNVINPAYAGSDGIADITSNLRSQWQGIEGAPRTQTLSAATPFSDRVGLGLSLVNDKTFIERQTAVFIDFSYKLQLDRETSLFMGLKAGGNFFDVNAAGLQTFNRVVDPLLRDESRFNPNLGLGFYLKNEKYFVSLSSPRILNTRRFDERNGVVVEATDELHLFLSGGYDFRLTDDWIFKPSVLMRYVNGAPLSADITAAMGYRELLEFGLAYRTDSAIGGLALFNLTDWLGVGYAYDSSLRSELNEAGTGTHEVLLKFRIRSLTK</sequence>
<feature type="signal peptide" evidence="1">
    <location>
        <begin position="1"/>
        <end position="22"/>
    </location>
</feature>
<dbReference type="EMBL" id="JAABOO010000001">
    <property type="protein sequence ID" value="NER12907.1"/>
    <property type="molecule type" value="Genomic_DNA"/>
</dbReference>
<accession>A0A6P0UIU5</accession>
<name>A0A6P0UIU5_9FLAO</name>
<keyword evidence="1" id="KW-0732">Signal</keyword>
<gene>
    <name evidence="2" type="ORF">GWK08_05620</name>
</gene>
<dbReference type="Pfam" id="PF11751">
    <property type="entry name" value="PorP_SprF"/>
    <property type="match status" value="1"/>
</dbReference>
<evidence type="ECO:0000313" key="3">
    <source>
        <dbReference type="Proteomes" id="UP000468581"/>
    </source>
</evidence>
<dbReference type="RefSeq" id="WP_163605913.1">
    <property type="nucleotide sequence ID" value="NZ_JAABOO010000001.1"/>
</dbReference>
<dbReference type="AlphaFoldDB" id="A0A6P0UIU5"/>
<dbReference type="Proteomes" id="UP000468581">
    <property type="component" value="Unassembled WGS sequence"/>
</dbReference>
<evidence type="ECO:0000256" key="1">
    <source>
        <dbReference type="SAM" id="SignalP"/>
    </source>
</evidence>
<organism evidence="2 3">
    <name type="scientific">Leptobacterium flavescens</name>
    <dbReference type="NCBI Taxonomy" id="472055"/>
    <lineage>
        <taxon>Bacteria</taxon>
        <taxon>Pseudomonadati</taxon>
        <taxon>Bacteroidota</taxon>
        <taxon>Flavobacteriia</taxon>
        <taxon>Flavobacteriales</taxon>
        <taxon>Flavobacteriaceae</taxon>
        <taxon>Leptobacterium</taxon>
    </lineage>
</organism>
<proteinExistence type="predicted"/>
<protein>
    <submittedName>
        <fullName evidence="2">Type IX secretion system membrane protein PorP/SprF</fullName>
    </submittedName>
</protein>
<reference evidence="2 3" key="1">
    <citation type="submission" date="2020-01" db="EMBL/GenBank/DDBJ databases">
        <title>Leptobacterium flavescens.</title>
        <authorList>
            <person name="Wang G."/>
        </authorList>
    </citation>
    <scope>NUCLEOTIDE SEQUENCE [LARGE SCALE GENOMIC DNA]</scope>
    <source>
        <strain evidence="2 3">KCTC 22160</strain>
    </source>
</reference>
<dbReference type="InterPro" id="IPR019861">
    <property type="entry name" value="PorP/SprF_Bacteroidetes"/>
</dbReference>
<dbReference type="NCBIfam" id="TIGR03519">
    <property type="entry name" value="T9SS_PorP_fam"/>
    <property type="match status" value="1"/>
</dbReference>
<feature type="chain" id="PRO_5026845147" evidence="1">
    <location>
        <begin position="23"/>
        <end position="300"/>
    </location>
</feature>
<keyword evidence="3" id="KW-1185">Reference proteome</keyword>
<evidence type="ECO:0000313" key="2">
    <source>
        <dbReference type="EMBL" id="NER12907.1"/>
    </source>
</evidence>